<dbReference type="PANTHER" id="PTHR46173">
    <property type="entry name" value="CCA TRNA NUCLEOTIDYLTRANSFERASE 1, MITOCHONDRIAL"/>
    <property type="match status" value="1"/>
</dbReference>
<evidence type="ECO:0000256" key="8">
    <source>
        <dbReference type="RuleBase" id="RU003953"/>
    </source>
</evidence>
<evidence type="ECO:0000256" key="2">
    <source>
        <dbReference type="ARBA" id="ARBA00022679"/>
    </source>
</evidence>
<evidence type="ECO:0000256" key="5">
    <source>
        <dbReference type="ARBA" id="ARBA00022723"/>
    </source>
</evidence>
<organism evidence="11 12">
    <name type="scientific">Planctopirus hydrillae</name>
    <dbReference type="NCBI Taxonomy" id="1841610"/>
    <lineage>
        <taxon>Bacteria</taxon>
        <taxon>Pseudomonadati</taxon>
        <taxon>Planctomycetota</taxon>
        <taxon>Planctomycetia</taxon>
        <taxon>Planctomycetales</taxon>
        <taxon>Planctomycetaceae</taxon>
        <taxon>Planctopirus</taxon>
    </lineage>
</organism>
<sequence length="420" mass="47426">MFSQRDLAIEIVTTLRQAGHIALFAGGCVRDLLLGKTPKDYDVATSANPEEVQQLFGYRRTKAVGASFGVIMVLPARKKGEPHHKADHPAIPPVEVATFRKDGLYVDGRRPETVTFSSPEEDAQRRDFTINGMFFDPLTETVHDYVGGQVDLQSRQLRAIGIAADRFQEDKLRLLRAVRFNSILDFSIEPETWRAIQDLAPEICVVSHERIAAELRRMLAHPSRHSSIQTLDDAGLTAAIFGKILSATSPDLLFALQSLKTDHFETAMALWLRELPVETLRNICSQLRLSNQERDAILWLHTMQSAWLEFSDWPVCRQKRLLAHPLINELIASGQALVSAQLLESRHVDAAMERLQSWSKEEINPPLQVTGEDLIHWGILPGPQFRQILEQLRDGQLEGLITGREAAQQWLVDENYLPRT</sequence>
<dbReference type="EMBL" id="LYDR01000063">
    <property type="protein sequence ID" value="ODA32719.1"/>
    <property type="molecule type" value="Genomic_DNA"/>
</dbReference>
<feature type="domain" description="tRNA nucleotidyltransferase/poly(A) polymerase RNA and SrmB- binding" evidence="10">
    <location>
        <begin position="185"/>
        <end position="241"/>
    </location>
</feature>
<accession>A0A1C3EHN9</accession>
<dbReference type="GO" id="GO:0008033">
    <property type="term" value="P:tRNA processing"/>
    <property type="evidence" value="ECO:0007669"/>
    <property type="project" value="UniProtKB-KW"/>
</dbReference>
<keyword evidence="7" id="KW-0460">Magnesium</keyword>
<dbReference type="AlphaFoldDB" id="A0A1C3EHN9"/>
<feature type="domain" description="Poly A polymerase head" evidence="9">
    <location>
        <begin position="24"/>
        <end position="158"/>
    </location>
</feature>
<evidence type="ECO:0000313" key="11">
    <source>
        <dbReference type="EMBL" id="ODA32719.1"/>
    </source>
</evidence>
<evidence type="ECO:0000256" key="1">
    <source>
        <dbReference type="ARBA" id="ARBA00001946"/>
    </source>
</evidence>
<evidence type="ECO:0000256" key="3">
    <source>
        <dbReference type="ARBA" id="ARBA00022694"/>
    </source>
</evidence>
<dbReference type="RefSeq" id="WP_068847231.1">
    <property type="nucleotide sequence ID" value="NZ_LYDR01000063.1"/>
</dbReference>
<name>A0A1C3EHN9_9PLAN</name>
<dbReference type="STRING" id="1841610.A6X21_20460"/>
<protein>
    <recommendedName>
        <fullName evidence="13">Metal-dependent phosphohydrolase</fullName>
    </recommendedName>
</protein>
<dbReference type="PANTHER" id="PTHR46173:SF1">
    <property type="entry name" value="CCA TRNA NUCLEOTIDYLTRANSFERASE 1, MITOCHONDRIAL"/>
    <property type="match status" value="1"/>
</dbReference>
<evidence type="ECO:0000259" key="10">
    <source>
        <dbReference type="Pfam" id="PF12627"/>
    </source>
</evidence>
<dbReference type="Pfam" id="PF01743">
    <property type="entry name" value="PolyA_pol"/>
    <property type="match status" value="1"/>
</dbReference>
<keyword evidence="4" id="KW-0548">Nucleotidyltransferase</keyword>
<dbReference type="InterPro" id="IPR043519">
    <property type="entry name" value="NT_sf"/>
</dbReference>
<dbReference type="GO" id="GO:0046872">
    <property type="term" value="F:metal ion binding"/>
    <property type="evidence" value="ECO:0007669"/>
    <property type="project" value="UniProtKB-KW"/>
</dbReference>
<keyword evidence="12" id="KW-1185">Reference proteome</keyword>
<evidence type="ECO:0000313" key="12">
    <source>
        <dbReference type="Proteomes" id="UP000094828"/>
    </source>
</evidence>
<keyword evidence="3" id="KW-0819">tRNA processing</keyword>
<evidence type="ECO:0008006" key="13">
    <source>
        <dbReference type="Google" id="ProtNLM"/>
    </source>
</evidence>
<dbReference type="Gene3D" id="1.10.3090.10">
    <property type="entry name" value="cca-adding enzyme, domain 2"/>
    <property type="match status" value="1"/>
</dbReference>
<dbReference type="InterPro" id="IPR002646">
    <property type="entry name" value="PolA_pol_head_dom"/>
</dbReference>
<dbReference type="CDD" id="cd05398">
    <property type="entry name" value="NT_ClassII-CCAase"/>
    <property type="match status" value="1"/>
</dbReference>
<dbReference type="PROSITE" id="PS51257">
    <property type="entry name" value="PROKAR_LIPOPROTEIN"/>
    <property type="match status" value="1"/>
</dbReference>
<dbReference type="SUPFAM" id="SSF81301">
    <property type="entry name" value="Nucleotidyltransferase"/>
    <property type="match status" value="1"/>
</dbReference>
<gene>
    <name evidence="11" type="ORF">A6X21_20460</name>
</gene>
<dbReference type="InterPro" id="IPR032828">
    <property type="entry name" value="PolyA_RNA-bd"/>
</dbReference>
<dbReference type="Pfam" id="PF12627">
    <property type="entry name" value="PolyA_pol_RNAbd"/>
    <property type="match status" value="1"/>
</dbReference>
<dbReference type="GO" id="GO:0000166">
    <property type="term" value="F:nucleotide binding"/>
    <property type="evidence" value="ECO:0007669"/>
    <property type="project" value="UniProtKB-KW"/>
</dbReference>
<keyword evidence="8" id="KW-0694">RNA-binding</keyword>
<evidence type="ECO:0000256" key="7">
    <source>
        <dbReference type="ARBA" id="ARBA00022842"/>
    </source>
</evidence>
<keyword evidence="2 8" id="KW-0808">Transferase</keyword>
<evidence type="ECO:0000256" key="6">
    <source>
        <dbReference type="ARBA" id="ARBA00022741"/>
    </source>
</evidence>
<dbReference type="Gene3D" id="3.30.460.10">
    <property type="entry name" value="Beta Polymerase, domain 2"/>
    <property type="match status" value="1"/>
</dbReference>
<comment type="cofactor">
    <cofactor evidence="1">
        <name>Mg(2+)</name>
        <dbReference type="ChEBI" id="CHEBI:18420"/>
    </cofactor>
</comment>
<evidence type="ECO:0000259" key="9">
    <source>
        <dbReference type="Pfam" id="PF01743"/>
    </source>
</evidence>
<dbReference type="InterPro" id="IPR050264">
    <property type="entry name" value="Bact_CCA-adding_enz_type3_sf"/>
</dbReference>
<comment type="similarity">
    <text evidence="8">Belongs to the tRNA nucleotidyltransferase/poly(A) polymerase family.</text>
</comment>
<dbReference type="OrthoDB" id="9805698at2"/>
<evidence type="ECO:0000256" key="4">
    <source>
        <dbReference type="ARBA" id="ARBA00022695"/>
    </source>
</evidence>
<proteinExistence type="inferred from homology"/>
<keyword evidence="5" id="KW-0479">Metal-binding</keyword>
<dbReference type="GO" id="GO:0016779">
    <property type="term" value="F:nucleotidyltransferase activity"/>
    <property type="evidence" value="ECO:0007669"/>
    <property type="project" value="UniProtKB-KW"/>
</dbReference>
<reference evidence="11 12" key="1">
    <citation type="submission" date="2016-05" db="EMBL/GenBank/DDBJ databases">
        <title>Genomic and physiological characterization of Planctopirus sp. isolated from fresh water lake.</title>
        <authorList>
            <person name="Subhash Y."/>
            <person name="Ramana C."/>
        </authorList>
    </citation>
    <scope>NUCLEOTIDE SEQUENCE [LARGE SCALE GENOMIC DNA]</scope>
    <source>
        <strain evidence="11 12">JC280</strain>
    </source>
</reference>
<dbReference type="GO" id="GO:0000049">
    <property type="term" value="F:tRNA binding"/>
    <property type="evidence" value="ECO:0007669"/>
    <property type="project" value="TreeGrafter"/>
</dbReference>
<comment type="caution">
    <text evidence="11">The sequence shown here is derived from an EMBL/GenBank/DDBJ whole genome shotgun (WGS) entry which is preliminary data.</text>
</comment>
<dbReference type="SUPFAM" id="SSF81891">
    <property type="entry name" value="Poly A polymerase C-terminal region-like"/>
    <property type="match status" value="1"/>
</dbReference>
<dbReference type="Proteomes" id="UP000094828">
    <property type="component" value="Unassembled WGS sequence"/>
</dbReference>
<keyword evidence="6" id="KW-0547">Nucleotide-binding</keyword>